<gene>
    <name evidence="1" type="ORF">QXL92_02565</name>
</gene>
<accession>A0AAJ1VZ92</accession>
<dbReference type="Proteomes" id="UP001229081">
    <property type="component" value="Unassembled WGS sequence"/>
</dbReference>
<reference evidence="1" key="1">
    <citation type="submission" date="2023-06" db="EMBL/GenBank/DDBJ databases">
        <title>Identification of two novel mycobacterium reveal diversities and complexities of Mycobacterium gordonae clade.</title>
        <authorList>
            <person name="Matsumoto Y."/>
            <person name="Nakamura S."/>
            <person name="Motooka D."/>
            <person name="Fukushima K."/>
        </authorList>
    </citation>
    <scope>NUCLEOTIDE SEQUENCE</scope>
    <source>
        <strain evidence="1">TY812</strain>
    </source>
</reference>
<comment type="caution">
    <text evidence="1">The sequence shown here is derived from an EMBL/GenBank/DDBJ whole genome shotgun (WGS) entry which is preliminary data.</text>
</comment>
<dbReference type="EMBL" id="JAUFSA010000001">
    <property type="protein sequence ID" value="MDP7733640.1"/>
    <property type="molecule type" value="Genomic_DNA"/>
</dbReference>
<dbReference type="InterPro" id="IPR020132">
    <property type="entry name" value="Gp24/Gp25"/>
</dbReference>
<evidence type="ECO:0000313" key="2">
    <source>
        <dbReference type="Proteomes" id="UP001229081"/>
    </source>
</evidence>
<proteinExistence type="predicted"/>
<organism evidence="1 2">
    <name type="scientific">Mycobacterium paragordonae</name>
    <dbReference type="NCBI Taxonomy" id="1389713"/>
    <lineage>
        <taxon>Bacteria</taxon>
        <taxon>Bacillati</taxon>
        <taxon>Actinomycetota</taxon>
        <taxon>Actinomycetes</taxon>
        <taxon>Mycobacteriales</taxon>
        <taxon>Mycobacteriaceae</taxon>
        <taxon>Mycobacterium</taxon>
    </lineage>
</organism>
<protein>
    <submittedName>
        <fullName evidence="1">Phage tail assembly protein</fullName>
    </submittedName>
</protein>
<dbReference type="AlphaFoldDB" id="A0AAJ1VZ92"/>
<sequence>MTNHFTTDRLRETSIKKYAPVIIGLSDGTEVELLSLLRLKQERRESILETIDDLQKLRDGDSEDDLSTEEYELLAESLSAIFPIIAKDHADRLLAELDHEDVEIKLDMLMQALTYWLQGAQVGEARNSLS</sequence>
<dbReference type="RefSeq" id="WP_306254544.1">
    <property type="nucleotide sequence ID" value="NZ_JAUFSA010000001.1"/>
</dbReference>
<evidence type="ECO:0000313" key="1">
    <source>
        <dbReference type="EMBL" id="MDP7733640.1"/>
    </source>
</evidence>
<name>A0AAJ1VZ92_9MYCO</name>
<dbReference type="Pfam" id="PF17388">
    <property type="entry name" value="GP24_25"/>
    <property type="match status" value="1"/>
</dbReference>